<evidence type="ECO:0000313" key="2">
    <source>
        <dbReference type="EMBL" id="CAK0840469.1"/>
    </source>
</evidence>
<comment type="caution">
    <text evidence="2">The sequence shown here is derived from an EMBL/GenBank/DDBJ whole genome shotgun (WGS) entry which is preliminary data.</text>
</comment>
<feature type="region of interest" description="Disordered" evidence="1">
    <location>
        <begin position="30"/>
        <end position="54"/>
    </location>
</feature>
<organism evidence="2 3">
    <name type="scientific">Prorocentrum cordatum</name>
    <dbReference type="NCBI Taxonomy" id="2364126"/>
    <lineage>
        <taxon>Eukaryota</taxon>
        <taxon>Sar</taxon>
        <taxon>Alveolata</taxon>
        <taxon>Dinophyceae</taxon>
        <taxon>Prorocentrales</taxon>
        <taxon>Prorocentraceae</taxon>
        <taxon>Prorocentrum</taxon>
    </lineage>
</organism>
<dbReference type="EMBL" id="CAUYUJ010014382">
    <property type="protein sequence ID" value="CAK0840469.1"/>
    <property type="molecule type" value="Genomic_DNA"/>
</dbReference>
<keyword evidence="3" id="KW-1185">Reference proteome</keyword>
<reference evidence="2" key="1">
    <citation type="submission" date="2023-10" db="EMBL/GenBank/DDBJ databases">
        <authorList>
            <person name="Chen Y."/>
            <person name="Shah S."/>
            <person name="Dougan E. K."/>
            <person name="Thang M."/>
            <person name="Chan C."/>
        </authorList>
    </citation>
    <scope>NUCLEOTIDE SEQUENCE [LARGE SCALE GENOMIC DNA]</scope>
</reference>
<proteinExistence type="predicted"/>
<sequence length="140" mass="14397">MALGALFVGAPAARGPRGRATARRVGTDYLLRNGPKDADGPPVTQKSRYPGDPQGQAFVAGVQPGWSVKTVNGQDVTSVPFGAIMEMLDDEVLDPVAALSLNVKGDASQSSGSSDMAGAGMTDFGVSKAEVPITVEYSSR</sequence>
<gene>
    <name evidence="2" type="ORF">PCOR1329_LOCUS35919</name>
</gene>
<protein>
    <recommendedName>
        <fullName evidence="4">PDZ domain-containing protein</fullName>
    </recommendedName>
</protein>
<evidence type="ECO:0000256" key="1">
    <source>
        <dbReference type="SAM" id="MobiDB-lite"/>
    </source>
</evidence>
<dbReference type="Proteomes" id="UP001189429">
    <property type="component" value="Unassembled WGS sequence"/>
</dbReference>
<name>A0ABN9T5Y6_9DINO</name>
<evidence type="ECO:0000313" key="3">
    <source>
        <dbReference type="Proteomes" id="UP001189429"/>
    </source>
</evidence>
<evidence type="ECO:0008006" key="4">
    <source>
        <dbReference type="Google" id="ProtNLM"/>
    </source>
</evidence>
<accession>A0ABN9T5Y6</accession>